<feature type="compositionally biased region" description="Basic and acidic residues" evidence="1">
    <location>
        <begin position="1"/>
        <end position="17"/>
    </location>
</feature>
<evidence type="ECO:0000313" key="3">
    <source>
        <dbReference type="Proteomes" id="UP000789342"/>
    </source>
</evidence>
<accession>A0A9N9JE10</accession>
<sequence>RLRDLDNHHETIPERLSRSPSSESNSSQQDLTYNHNINNSSCNLMNNNTPDLQNGNFIHSQSGSSSSSQSQPIPRDDVVLKMAVLKGVYDQIMKDMKPNDYDKESSSEDTMEFPGGGKKTKFSKLKDFKFLKIGDKQ</sequence>
<name>A0A9N9JE10_9GLOM</name>
<reference evidence="2" key="1">
    <citation type="submission" date="2021-06" db="EMBL/GenBank/DDBJ databases">
        <authorList>
            <person name="Kallberg Y."/>
            <person name="Tangrot J."/>
            <person name="Rosling A."/>
        </authorList>
    </citation>
    <scope>NUCLEOTIDE SEQUENCE</scope>
    <source>
        <strain evidence="2">CL551</strain>
    </source>
</reference>
<dbReference type="AlphaFoldDB" id="A0A9N9JE10"/>
<feature type="compositionally biased region" description="Low complexity" evidence="1">
    <location>
        <begin position="60"/>
        <end position="71"/>
    </location>
</feature>
<dbReference type="EMBL" id="CAJVPV010050046">
    <property type="protein sequence ID" value="CAG8777145.1"/>
    <property type="molecule type" value="Genomic_DNA"/>
</dbReference>
<feature type="region of interest" description="Disordered" evidence="1">
    <location>
        <begin position="1"/>
        <end position="76"/>
    </location>
</feature>
<comment type="caution">
    <text evidence="2">The sequence shown here is derived from an EMBL/GenBank/DDBJ whole genome shotgun (WGS) entry which is preliminary data.</text>
</comment>
<feature type="compositionally biased region" description="Polar residues" evidence="1">
    <location>
        <begin position="49"/>
        <end position="59"/>
    </location>
</feature>
<feature type="compositionally biased region" description="Low complexity" evidence="1">
    <location>
        <begin position="18"/>
        <end position="27"/>
    </location>
</feature>
<organism evidence="2 3">
    <name type="scientific">Acaulospora morrowiae</name>
    <dbReference type="NCBI Taxonomy" id="94023"/>
    <lineage>
        <taxon>Eukaryota</taxon>
        <taxon>Fungi</taxon>
        <taxon>Fungi incertae sedis</taxon>
        <taxon>Mucoromycota</taxon>
        <taxon>Glomeromycotina</taxon>
        <taxon>Glomeromycetes</taxon>
        <taxon>Diversisporales</taxon>
        <taxon>Acaulosporaceae</taxon>
        <taxon>Acaulospora</taxon>
    </lineage>
</organism>
<feature type="non-terminal residue" evidence="2">
    <location>
        <position position="1"/>
    </location>
</feature>
<feature type="region of interest" description="Disordered" evidence="1">
    <location>
        <begin position="97"/>
        <end position="121"/>
    </location>
</feature>
<feature type="compositionally biased region" description="Basic and acidic residues" evidence="1">
    <location>
        <begin position="97"/>
        <end position="106"/>
    </location>
</feature>
<proteinExistence type="predicted"/>
<feature type="compositionally biased region" description="Low complexity" evidence="1">
    <location>
        <begin position="34"/>
        <end position="48"/>
    </location>
</feature>
<keyword evidence="3" id="KW-1185">Reference proteome</keyword>
<gene>
    <name evidence="2" type="ORF">AMORRO_LOCUS17015</name>
</gene>
<evidence type="ECO:0000313" key="2">
    <source>
        <dbReference type="EMBL" id="CAG8777145.1"/>
    </source>
</evidence>
<dbReference type="Proteomes" id="UP000789342">
    <property type="component" value="Unassembled WGS sequence"/>
</dbReference>
<evidence type="ECO:0000256" key="1">
    <source>
        <dbReference type="SAM" id="MobiDB-lite"/>
    </source>
</evidence>
<protein>
    <submittedName>
        <fullName evidence="2">9604_t:CDS:1</fullName>
    </submittedName>
</protein>